<evidence type="ECO:0000313" key="5">
    <source>
        <dbReference type="EMBL" id="KAL3790151.1"/>
    </source>
</evidence>
<feature type="compositionally biased region" description="Basic and acidic residues" evidence="3">
    <location>
        <begin position="314"/>
        <end position="329"/>
    </location>
</feature>
<feature type="compositionally biased region" description="Basic and acidic residues" evidence="3">
    <location>
        <begin position="1239"/>
        <end position="1250"/>
    </location>
</feature>
<feature type="compositionally biased region" description="Basic and acidic residues" evidence="3">
    <location>
        <begin position="492"/>
        <end position="501"/>
    </location>
</feature>
<comment type="caution">
    <text evidence="5">The sequence shown here is derived from an EMBL/GenBank/DDBJ whole genome shotgun (WGS) entry which is preliminary data.</text>
</comment>
<feature type="region of interest" description="Disordered" evidence="3">
    <location>
        <begin position="1151"/>
        <end position="1174"/>
    </location>
</feature>
<evidence type="ECO:0000256" key="2">
    <source>
        <dbReference type="SAM" id="Coils"/>
    </source>
</evidence>
<evidence type="ECO:0000313" key="6">
    <source>
        <dbReference type="Proteomes" id="UP001516023"/>
    </source>
</evidence>
<feature type="compositionally biased region" description="Basic and acidic residues" evidence="3">
    <location>
        <begin position="935"/>
        <end position="944"/>
    </location>
</feature>
<feature type="compositionally biased region" description="Basic and acidic residues" evidence="3">
    <location>
        <begin position="336"/>
        <end position="349"/>
    </location>
</feature>
<feature type="region of interest" description="Disordered" evidence="3">
    <location>
        <begin position="1009"/>
        <end position="1057"/>
    </location>
</feature>
<sequence>MIVEATLTFRFNTGCERIESSSGRGHPTLPAWWCFAMPTSHGHHHHGLSDCISRETVDGEGRNEGNYYNNYISKSRIALSEFETTIGTLFDIVASLAIVTNHRFHTPPPQVMTTSTNNPPSAVPRLGPAWRGKGSGFQPPPAVPDAERRPPAGTSGTSTTNNNNGTRDRSNSNPFSALDDEEEGRFSHLRSTATSGGSSGTGATFTRSSSTGVVAAAVPSKPRSLADLAASVPRRGSASAAAVSSGGGENEKVLRYTREKLLSLRPRRGEGEGGELPEVLRHLEGSVVVSRVAQDPVCWDDFHPEEIWAAPPPARERRTTDRPLLKPLDRTSSGGRLRDVLDSGVDDSHPSTTSGSGSGTATRSRSNVGSSSTGRWQRGVALPPGNNEENRRSNSGGGRGESGFYPEADDPNDLWDDPGGGGTGAAPDFSQFGASLEEDIPPPKAKSGLGSGAFELSDMSRAAAAFEMELHGQENGRGNEENGEGVEGGEDSYSHRVDESRPLASSGTTIRSGSGDHVNVFEDFGDEEEEAAEEEQGTSAAESSKKGEDEEEVAIKSGNEMSASSRLMKMIGVGGSGDADGKGVATAVESKTEDPPATKVEAVQIASVPSNPWGAPVSIPSNPWGEPVVPDQSGGLVGLLSTQRAREAEIAAQRQREEEQRRRLLQEEEEKKRWAELQAKQQAEAQAQQQQQQQLRQQQQNQVELVLIERISNILENSWGRSDLVSILSTLHADDSRVIAILSNPDALRALINRHPQRIALVRDPAMGAEMAALIQTNQQWQIQQARLAQQQAQAQAREQQELQRRRALEAQQQRQRLEAIAREREAQERQMQLQQQQQQQQQHTHTVVADAPWFYADPQGNIQGPFGGDEMRQWLEAGYFKGNLPISQNNSGPFRPLSTYFPDPTTAFQPRVDESRAQAEARQKQAELAATAAELKRREEEAARAQAEAQQRELEVRARLKAEAESRMRAEEEAARIKAEEEAKHASEASNQNDQSVQLKMLLGLGGTSDAVASEPEPAPQPAAKKQSKSKTQQKQASVGQESPPAPVTEVAAAPAAPAWGGAVAVPTAGRKKTMSEIQQEEAKAAAKRAAEGGGGQRSGGGWANVAATGGSTAWGGAAAKTPAAGVIPPNTAVIAGVASVQKINTSRSAATVNNTQSQPPKSASNKDAVDNFGANGKMTPAFEKWCISQMQKINNSDDLTLVSFCMTLTDPIEIRQYLTAYLGSTPEVNNFATEFIKKKGGDNGRQEEWESAGGPKKGRKKKGGK</sequence>
<keyword evidence="6" id="KW-1185">Reference proteome</keyword>
<evidence type="ECO:0000256" key="1">
    <source>
        <dbReference type="ARBA" id="ARBA00023054"/>
    </source>
</evidence>
<feature type="domain" description="GYF" evidence="4">
    <location>
        <begin position="851"/>
        <end position="899"/>
    </location>
</feature>
<organism evidence="5 6">
    <name type="scientific">Cyclotella cryptica</name>
    <dbReference type="NCBI Taxonomy" id="29204"/>
    <lineage>
        <taxon>Eukaryota</taxon>
        <taxon>Sar</taxon>
        <taxon>Stramenopiles</taxon>
        <taxon>Ochrophyta</taxon>
        <taxon>Bacillariophyta</taxon>
        <taxon>Coscinodiscophyceae</taxon>
        <taxon>Thalassiosirophycidae</taxon>
        <taxon>Stephanodiscales</taxon>
        <taxon>Stephanodiscaceae</taxon>
        <taxon>Cyclotella</taxon>
    </lineage>
</organism>
<feature type="region of interest" description="Disordered" evidence="3">
    <location>
        <begin position="310"/>
        <end position="452"/>
    </location>
</feature>
<dbReference type="SUPFAM" id="SSF55277">
    <property type="entry name" value="GYF domain"/>
    <property type="match status" value="1"/>
</dbReference>
<feature type="compositionally biased region" description="Basic and acidic residues" evidence="3">
    <location>
        <begin position="1082"/>
        <end position="1092"/>
    </location>
</feature>
<feature type="coiled-coil region" evidence="2">
    <location>
        <begin position="783"/>
        <end position="838"/>
    </location>
</feature>
<feature type="compositionally biased region" description="Low complexity" evidence="3">
    <location>
        <begin position="190"/>
        <end position="212"/>
    </location>
</feature>
<feature type="compositionally biased region" description="Low complexity" evidence="3">
    <location>
        <begin position="1023"/>
        <end position="1039"/>
    </location>
</feature>
<proteinExistence type="predicted"/>
<feature type="compositionally biased region" description="Basic residues" evidence="3">
    <location>
        <begin position="1258"/>
        <end position="1267"/>
    </location>
</feature>
<feature type="compositionally biased region" description="Basic and acidic residues" evidence="3">
    <location>
        <begin position="468"/>
        <end position="480"/>
    </location>
</feature>
<feature type="compositionally biased region" description="Acidic residues" evidence="3">
    <location>
        <begin position="407"/>
        <end position="416"/>
    </location>
</feature>
<feature type="compositionally biased region" description="Basic and acidic residues" evidence="3">
    <location>
        <begin position="964"/>
        <end position="988"/>
    </location>
</feature>
<dbReference type="InterPro" id="IPR051483">
    <property type="entry name" value="MAP7_domain-containing"/>
</dbReference>
<dbReference type="PANTHER" id="PTHR15073">
    <property type="entry name" value="MICROTUBULE-ASSOCIATED PROTEIN"/>
    <property type="match status" value="1"/>
</dbReference>
<feature type="compositionally biased region" description="Low complexity" evidence="3">
    <location>
        <begin position="351"/>
        <end position="366"/>
    </location>
</feature>
<feature type="region of interest" description="Disordered" evidence="3">
    <location>
        <begin position="1072"/>
        <end position="1106"/>
    </location>
</feature>
<dbReference type="AlphaFoldDB" id="A0ABD3PR28"/>
<dbReference type="PROSITE" id="PS50829">
    <property type="entry name" value="GYF"/>
    <property type="match status" value="1"/>
</dbReference>
<feature type="compositionally biased region" description="Acidic residues" evidence="3">
    <location>
        <begin position="481"/>
        <end position="490"/>
    </location>
</feature>
<dbReference type="SMART" id="SM00444">
    <property type="entry name" value="GYF"/>
    <property type="match status" value="1"/>
</dbReference>
<feature type="compositionally biased region" description="Low complexity" evidence="3">
    <location>
        <begin position="153"/>
        <end position="165"/>
    </location>
</feature>
<name>A0ABD3PR28_9STRA</name>
<dbReference type="PANTHER" id="PTHR15073:SF1">
    <property type="entry name" value="RETICULOCYTE-BINDING PROTEIN HOMOLOG 2A"/>
    <property type="match status" value="1"/>
</dbReference>
<feature type="region of interest" description="Disordered" evidence="3">
    <location>
        <begin position="929"/>
        <end position="949"/>
    </location>
</feature>
<feature type="region of interest" description="Disordered" evidence="3">
    <location>
        <begin position="106"/>
        <end position="219"/>
    </location>
</feature>
<protein>
    <recommendedName>
        <fullName evidence="4">GYF domain-containing protein</fullName>
    </recommendedName>
</protein>
<feature type="region of interest" description="Disordered" evidence="3">
    <location>
        <begin position="964"/>
        <end position="996"/>
    </location>
</feature>
<feature type="compositionally biased region" description="Gly residues" evidence="3">
    <location>
        <begin position="1093"/>
        <end position="1104"/>
    </location>
</feature>
<feature type="coiled-coil region" evidence="2">
    <location>
        <begin position="647"/>
        <end position="702"/>
    </location>
</feature>
<dbReference type="Gene3D" id="3.30.1490.40">
    <property type="match status" value="1"/>
</dbReference>
<evidence type="ECO:0000256" key="3">
    <source>
        <dbReference type="SAM" id="MobiDB-lite"/>
    </source>
</evidence>
<dbReference type="Proteomes" id="UP001516023">
    <property type="component" value="Unassembled WGS sequence"/>
</dbReference>
<keyword evidence="1 2" id="KW-0175">Coiled coil</keyword>
<feature type="compositionally biased region" description="Polar residues" evidence="3">
    <location>
        <begin position="1151"/>
        <end position="1167"/>
    </location>
</feature>
<feature type="region of interest" description="Disordered" evidence="3">
    <location>
        <begin position="1239"/>
        <end position="1267"/>
    </location>
</feature>
<feature type="compositionally biased region" description="Polar residues" evidence="3">
    <location>
        <begin position="111"/>
        <end position="120"/>
    </location>
</feature>
<gene>
    <name evidence="5" type="ORF">HJC23_009588</name>
</gene>
<dbReference type="EMBL" id="JABMIG020000132">
    <property type="protein sequence ID" value="KAL3790151.1"/>
    <property type="molecule type" value="Genomic_DNA"/>
</dbReference>
<feature type="compositionally biased region" description="Acidic residues" evidence="3">
    <location>
        <begin position="523"/>
        <end position="536"/>
    </location>
</feature>
<dbReference type="InterPro" id="IPR003169">
    <property type="entry name" value="GYF"/>
</dbReference>
<dbReference type="CDD" id="cd00072">
    <property type="entry name" value="GYF"/>
    <property type="match status" value="1"/>
</dbReference>
<dbReference type="Pfam" id="PF02213">
    <property type="entry name" value="GYF"/>
    <property type="match status" value="1"/>
</dbReference>
<accession>A0ABD3PR28</accession>
<dbReference type="InterPro" id="IPR035445">
    <property type="entry name" value="GYF-like_dom_sf"/>
</dbReference>
<evidence type="ECO:0000259" key="4">
    <source>
        <dbReference type="PROSITE" id="PS50829"/>
    </source>
</evidence>
<feature type="region of interest" description="Disordered" evidence="3">
    <location>
        <begin position="465"/>
        <end position="598"/>
    </location>
</feature>
<reference evidence="5 6" key="1">
    <citation type="journal article" date="2020" name="G3 (Bethesda)">
        <title>Improved Reference Genome for Cyclotella cryptica CCMP332, a Model for Cell Wall Morphogenesis, Salinity Adaptation, and Lipid Production in Diatoms (Bacillariophyta).</title>
        <authorList>
            <person name="Roberts W.R."/>
            <person name="Downey K.M."/>
            <person name="Ruck E.C."/>
            <person name="Traller J.C."/>
            <person name="Alverson A.J."/>
        </authorList>
    </citation>
    <scope>NUCLEOTIDE SEQUENCE [LARGE SCALE GENOMIC DNA]</scope>
    <source>
        <strain evidence="5 6">CCMP332</strain>
    </source>
</reference>
<feature type="compositionally biased region" description="Polar residues" evidence="3">
    <location>
        <begin position="503"/>
        <end position="512"/>
    </location>
</feature>